<organism evidence="1 2">
    <name type="scientific">Arctium lappa</name>
    <name type="common">Greater burdock</name>
    <name type="synonym">Lappa major</name>
    <dbReference type="NCBI Taxonomy" id="4217"/>
    <lineage>
        <taxon>Eukaryota</taxon>
        <taxon>Viridiplantae</taxon>
        <taxon>Streptophyta</taxon>
        <taxon>Embryophyta</taxon>
        <taxon>Tracheophyta</taxon>
        <taxon>Spermatophyta</taxon>
        <taxon>Magnoliopsida</taxon>
        <taxon>eudicotyledons</taxon>
        <taxon>Gunneridae</taxon>
        <taxon>Pentapetalae</taxon>
        <taxon>asterids</taxon>
        <taxon>campanulids</taxon>
        <taxon>Asterales</taxon>
        <taxon>Asteraceae</taxon>
        <taxon>Carduoideae</taxon>
        <taxon>Cardueae</taxon>
        <taxon>Arctiinae</taxon>
        <taxon>Arctium</taxon>
    </lineage>
</organism>
<name>A0ACB8XQK5_ARCLA</name>
<dbReference type="Proteomes" id="UP001055879">
    <property type="component" value="Linkage Group LG15"/>
</dbReference>
<evidence type="ECO:0000313" key="1">
    <source>
        <dbReference type="EMBL" id="KAI3672519.1"/>
    </source>
</evidence>
<evidence type="ECO:0000313" key="2">
    <source>
        <dbReference type="Proteomes" id="UP001055879"/>
    </source>
</evidence>
<proteinExistence type="predicted"/>
<dbReference type="EMBL" id="CM042061">
    <property type="protein sequence ID" value="KAI3672519.1"/>
    <property type="molecule type" value="Genomic_DNA"/>
</dbReference>
<gene>
    <name evidence="1" type="ORF">L6452_38608</name>
</gene>
<reference evidence="2" key="1">
    <citation type="journal article" date="2022" name="Mol. Ecol. Resour.">
        <title>The genomes of chicory, endive, great burdock and yacon provide insights into Asteraceae palaeo-polyploidization history and plant inulin production.</title>
        <authorList>
            <person name="Fan W."/>
            <person name="Wang S."/>
            <person name="Wang H."/>
            <person name="Wang A."/>
            <person name="Jiang F."/>
            <person name="Liu H."/>
            <person name="Zhao H."/>
            <person name="Xu D."/>
            <person name="Zhang Y."/>
        </authorList>
    </citation>
    <scope>NUCLEOTIDE SEQUENCE [LARGE SCALE GENOMIC DNA]</scope>
    <source>
        <strain evidence="2">cv. Niubang</strain>
    </source>
</reference>
<keyword evidence="2" id="KW-1185">Reference proteome</keyword>
<comment type="caution">
    <text evidence="1">The sequence shown here is derived from an EMBL/GenBank/DDBJ whole genome shotgun (WGS) entry which is preliminary data.</text>
</comment>
<protein>
    <submittedName>
        <fullName evidence="1">Uncharacterized protein</fullName>
    </submittedName>
</protein>
<sequence>MADQNAIAPPKPRVRGYITQYADMIGINEYMSDKGRPYEREKVNTEADKGKGPAKEYYMKDITKEHDAGKKASSKHGDRSKGDVDSDSDFEMGCHDHERSPTIYIYTRLRASKTKWNRKNSKCLYAGPLAYLTLLYVEGTRCSSMIVPDKKPPLCAWTYNLMNLRESHDLANDGFGRQPLKIPAHSTTEIDEFVQQIDESNGCRSKSREDAFVCLKDNLDRFLRRGRWEDHGNSRSKKAKGSKDTSSKSKEIVLSHLQQRNDLSGIPPPCTNKGTYPRANKTINAEDEINLSKSKGKKKFGDLSPPTFDLGLSPTQKSNEMDIQLETPSTTNLLFGSSSSGFGTVRSYKSMKNITHGDDLCKGVYGGITRAA</sequence>
<reference evidence="1 2" key="2">
    <citation type="journal article" date="2022" name="Mol. Ecol. Resour.">
        <title>The genomes of chicory, endive, great burdock and yacon provide insights into Asteraceae paleo-polyploidization history and plant inulin production.</title>
        <authorList>
            <person name="Fan W."/>
            <person name="Wang S."/>
            <person name="Wang H."/>
            <person name="Wang A."/>
            <person name="Jiang F."/>
            <person name="Liu H."/>
            <person name="Zhao H."/>
            <person name="Xu D."/>
            <person name="Zhang Y."/>
        </authorList>
    </citation>
    <scope>NUCLEOTIDE SEQUENCE [LARGE SCALE GENOMIC DNA]</scope>
    <source>
        <strain evidence="2">cv. Niubang</strain>
    </source>
</reference>
<accession>A0ACB8XQK5</accession>